<dbReference type="GO" id="GO:0006637">
    <property type="term" value="P:acyl-CoA metabolic process"/>
    <property type="evidence" value="ECO:0007669"/>
    <property type="project" value="TreeGrafter"/>
</dbReference>
<evidence type="ECO:0000259" key="6">
    <source>
        <dbReference type="Pfam" id="PF00501"/>
    </source>
</evidence>
<reference evidence="8" key="1">
    <citation type="submission" date="2020-12" db="EMBL/GenBank/DDBJ databases">
        <title>Methylobrevis albus sp. nov., isolated from fresh water lack sediment.</title>
        <authorList>
            <person name="Zou Q."/>
        </authorList>
    </citation>
    <scope>NUCLEOTIDE SEQUENCE</scope>
    <source>
        <strain evidence="8">L22</strain>
    </source>
</reference>
<dbReference type="GO" id="GO:0016405">
    <property type="term" value="F:CoA-ligase activity"/>
    <property type="evidence" value="ECO:0007669"/>
    <property type="project" value="UniProtKB-ARBA"/>
</dbReference>
<evidence type="ECO:0000256" key="1">
    <source>
        <dbReference type="ARBA" id="ARBA00006432"/>
    </source>
</evidence>
<dbReference type="SUPFAM" id="SSF56801">
    <property type="entry name" value="Acetyl-CoA synthetase-like"/>
    <property type="match status" value="1"/>
</dbReference>
<dbReference type="Pfam" id="PF00501">
    <property type="entry name" value="AMP-binding"/>
    <property type="match status" value="1"/>
</dbReference>
<dbReference type="Pfam" id="PF13193">
    <property type="entry name" value="AMP-binding_C"/>
    <property type="match status" value="1"/>
</dbReference>
<feature type="domain" description="AMP-binding enzyme C-terminal" evidence="7">
    <location>
        <begin position="436"/>
        <end position="511"/>
    </location>
</feature>
<evidence type="ECO:0000259" key="7">
    <source>
        <dbReference type="Pfam" id="PF13193"/>
    </source>
</evidence>
<evidence type="ECO:0000313" key="9">
    <source>
        <dbReference type="Proteomes" id="UP000631694"/>
    </source>
</evidence>
<evidence type="ECO:0000256" key="2">
    <source>
        <dbReference type="ARBA" id="ARBA00022598"/>
    </source>
</evidence>
<evidence type="ECO:0000313" key="8">
    <source>
        <dbReference type="EMBL" id="MBH0237719.1"/>
    </source>
</evidence>
<organism evidence="8 9">
    <name type="scientific">Methylobrevis albus</name>
    <dbReference type="NCBI Taxonomy" id="2793297"/>
    <lineage>
        <taxon>Bacteria</taxon>
        <taxon>Pseudomonadati</taxon>
        <taxon>Pseudomonadota</taxon>
        <taxon>Alphaproteobacteria</taxon>
        <taxon>Hyphomicrobiales</taxon>
        <taxon>Pleomorphomonadaceae</taxon>
        <taxon>Methylobrevis</taxon>
    </lineage>
</organism>
<feature type="domain" description="AMP-dependent synthetase/ligase" evidence="6">
    <location>
        <begin position="29"/>
        <end position="386"/>
    </location>
</feature>
<comment type="similarity">
    <text evidence="1">Belongs to the ATP-dependent AMP-binding enzyme family.</text>
</comment>
<proteinExistence type="inferred from homology"/>
<dbReference type="EMBL" id="JADZLT010000049">
    <property type="protein sequence ID" value="MBH0237719.1"/>
    <property type="molecule type" value="Genomic_DNA"/>
</dbReference>
<accession>A0A931I1L4</accession>
<dbReference type="PANTHER" id="PTHR43605">
    <property type="entry name" value="ACYL-COENZYME A SYNTHETASE"/>
    <property type="match status" value="1"/>
</dbReference>
<dbReference type="GO" id="GO:0005524">
    <property type="term" value="F:ATP binding"/>
    <property type="evidence" value="ECO:0007669"/>
    <property type="project" value="UniProtKB-KW"/>
</dbReference>
<evidence type="ECO:0000256" key="3">
    <source>
        <dbReference type="ARBA" id="ARBA00022741"/>
    </source>
</evidence>
<dbReference type="GO" id="GO:0015645">
    <property type="term" value="F:fatty acid ligase activity"/>
    <property type="evidence" value="ECO:0007669"/>
    <property type="project" value="TreeGrafter"/>
</dbReference>
<dbReference type="InterPro" id="IPR025110">
    <property type="entry name" value="AMP-bd_C"/>
</dbReference>
<dbReference type="GO" id="GO:0006633">
    <property type="term" value="P:fatty acid biosynthetic process"/>
    <property type="evidence" value="ECO:0007669"/>
    <property type="project" value="TreeGrafter"/>
</dbReference>
<name>A0A931I1L4_9HYPH</name>
<dbReference type="AlphaFoldDB" id="A0A931I1L4"/>
<dbReference type="Gene3D" id="3.40.50.12780">
    <property type="entry name" value="N-terminal domain of ligase-like"/>
    <property type="match status" value="1"/>
</dbReference>
<dbReference type="InterPro" id="IPR045851">
    <property type="entry name" value="AMP-bd_C_sf"/>
</dbReference>
<protein>
    <submittedName>
        <fullName evidence="8">AMP-binding protein</fullName>
    </submittedName>
</protein>
<keyword evidence="4" id="KW-0067">ATP-binding</keyword>
<keyword evidence="2" id="KW-0436">Ligase</keyword>
<dbReference type="Proteomes" id="UP000631694">
    <property type="component" value="Unassembled WGS sequence"/>
</dbReference>
<sequence length="520" mass="55080">MSPSPSALPPASSGAIPARFNLARHCLGRNAALRPDTPALLLVGGDGAVEEWSYGDLDRATRHVVAALAAEGFAPGDRVLVRCGNDLDFVLAFFAAAGAGLIALPASAMLTPDELLSLALDAGAAAIVLGDAFAGERAAYAGRLPPGCRLIDVAALRAGRCAPVADYAETRAEDPAYLIYTSGTTSRPKGVLHAHRAVLGRRPMHADWLGIGAGDVLLHAGAVNWTYTLGVGLFDAWSVGATTVLYRGDKDPAVWPRLIARFGATIFAAVPTVYRQILKYADLGGGAMATLRHGVTAGESLPAGLLADWHRATGLWLYEAFGMSEISTYVSSRPGTPPTPGSPGRPQRGRRIAVLPREGGSEPLPVGEIGVLAVHRSDPGLMLGYWRRPEEEAAVFRGEWFVGGDLAAFDDDGRLWFHGRADDLMNAMGYRVAPLEVEAALARHPAIAEVAVTETRVREDVSVITAYVVLRPEATADEAALAAFAAAHLAAYKQPRRWVFAERLPRTANGKLDRKALARS</sequence>
<dbReference type="InterPro" id="IPR020845">
    <property type="entry name" value="AMP-binding_CS"/>
</dbReference>
<dbReference type="InterPro" id="IPR042099">
    <property type="entry name" value="ANL_N_sf"/>
</dbReference>
<dbReference type="Gene3D" id="3.30.300.30">
    <property type="match status" value="1"/>
</dbReference>
<comment type="caution">
    <text evidence="8">The sequence shown here is derived from an EMBL/GenBank/DDBJ whole genome shotgun (WGS) entry which is preliminary data.</text>
</comment>
<gene>
    <name evidence="8" type="ORF">I5731_07800</name>
</gene>
<evidence type="ECO:0000256" key="5">
    <source>
        <dbReference type="SAM" id="MobiDB-lite"/>
    </source>
</evidence>
<dbReference type="PANTHER" id="PTHR43605:SF10">
    <property type="entry name" value="ACYL-COA SYNTHETASE MEDIUM CHAIN FAMILY MEMBER 3"/>
    <property type="match status" value="1"/>
</dbReference>
<keyword evidence="9" id="KW-1185">Reference proteome</keyword>
<dbReference type="InterPro" id="IPR051087">
    <property type="entry name" value="Mitochondrial_ACSM"/>
</dbReference>
<dbReference type="GO" id="GO:0004321">
    <property type="term" value="F:fatty-acyl-CoA synthase activity"/>
    <property type="evidence" value="ECO:0007669"/>
    <property type="project" value="TreeGrafter"/>
</dbReference>
<dbReference type="PROSITE" id="PS00455">
    <property type="entry name" value="AMP_BINDING"/>
    <property type="match status" value="1"/>
</dbReference>
<evidence type="ECO:0000256" key="4">
    <source>
        <dbReference type="ARBA" id="ARBA00022840"/>
    </source>
</evidence>
<feature type="region of interest" description="Disordered" evidence="5">
    <location>
        <begin position="329"/>
        <end position="349"/>
    </location>
</feature>
<dbReference type="InterPro" id="IPR000873">
    <property type="entry name" value="AMP-dep_synth/lig_dom"/>
</dbReference>
<keyword evidence="3" id="KW-0547">Nucleotide-binding</keyword>
<dbReference type="RefSeq" id="WP_197310799.1">
    <property type="nucleotide sequence ID" value="NZ_JADZLT010000049.1"/>
</dbReference>